<dbReference type="PRINTS" id="PR00081">
    <property type="entry name" value="GDHRDH"/>
</dbReference>
<dbReference type="Pfam" id="PF13561">
    <property type="entry name" value="adh_short_C2"/>
    <property type="match status" value="1"/>
</dbReference>
<dbReference type="PRINTS" id="PR00080">
    <property type="entry name" value="SDRFAMILY"/>
</dbReference>
<proteinExistence type="inferred from homology"/>
<name>A0ABT5T0I7_9PSEU</name>
<dbReference type="Proteomes" id="UP001300763">
    <property type="component" value="Unassembled WGS sequence"/>
</dbReference>
<sequence>MDLQLRGKRVLVTGASRGLGLEIVRAFLAEGSSVVATARRSTPEIEATGATFLPADLTTPDGPRRVVEAALATDPHLDVLINNAGGGDMPPEHAVDVFDGEDDVWAAAFALNLDAARRTTRAALPALTEARGAVVTISSDSARRVGPEPLPYRVAKAALNAFSRSLAERVAPSGVRVNTVSPAGIRTPLLTGPDTFVARMAADMGLDHETLLAAMPRQNGMLTGELIEPAEVARVVLLLASPTVPSVIGADWAVDAGSVKV</sequence>
<dbReference type="SUPFAM" id="SSF51735">
    <property type="entry name" value="NAD(P)-binding Rossmann-fold domains"/>
    <property type="match status" value="1"/>
</dbReference>
<organism evidence="3 4">
    <name type="scientific">Actinomycetospora lemnae</name>
    <dbReference type="NCBI Taxonomy" id="3019891"/>
    <lineage>
        <taxon>Bacteria</taxon>
        <taxon>Bacillati</taxon>
        <taxon>Actinomycetota</taxon>
        <taxon>Actinomycetes</taxon>
        <taxon>Pseudonocardiales</taxon>
        <taxon>Pseudonocardiaceae</taxon>
        <taxon>Actinomycetospora</taxon>
    </lineage>
</organism>
<comment type="caution">
    <text evidence="3">The sequence shown here is derived from an EMBL/GenBank/DDBJ whole genome shotgun (WGS) entry which is preliminary data.</text>
</comment>
<comment type="similarity">
    <text evidence="1">Belongs to the short-chain dehydrogenases/reductases (SDR) family.</text>
</comment>
<dbReference type="InterPro" id="IPR036291">
    <property type="entry name" value="NAD(P)-bd_dom_sf"/>
</dbReference>
<dbReference type="EMBL" id="JAQZAO010000014">
    <property type="protein sequence ID" value="MDD7968637.1"/>
    <property type="molecule type" value="Genomic_DNA"/>
</dbReference>
<gene>
    <name evidence="3" type="ORF">PGB27_25100</name>
</gene>
<keyword evidence="4" id="KW-1185">Reference proteome</keyword>
<keyword evidence="2" id="KW-0560">Oxidoreductase</keyword>
<dbReference type="PANTHER" id="PTHR42760">
    <property type="entry name" value="SHORT-CHAIN DEHYDROGENASES/REDUCTASES FAMILY MEMBER"/>
    <property type="match status" value="1"/>
</dbReference>
<dbReference type="Gene3D" id="3.40.50.720">
    <property type="entry name" value="NAD(P)-binding Rossmann-like Domain"/>
    <property type="match status" value="1"/>
</dbReference>
<dbReference type="InterPro" id="IPR002347">
    <property type="entry name" value="SDR_fam"/>
</dbReference>
<accession>A0ABT5T0I7</accession>
<dbReference type="RefSeq" id="WP_274203168.1">
    <property type="nucleotide sequence ID" value="NZ_JAQZAO010000014.1"/>
</dbReference>
<reference evidence="3 4" key="1">
    <citation type="submission" date="2023-02" db="EMBL/GenBank/DDBJ databases">
        <title>Genome sequencing required for Actinomycetospora new species description.</title>
        <authorList>
            <person name="Saimee Y."/>
            <person name="Duangmal K."/>
        </authorList>
    </citation>
    <scope>NUCLEOTIDE SEQUENCE [LARGE SCALE GENOMIC DNA]</scope>
    <source>
        <strain evidence="3 4">DW7H6</strain>
    </source>
</reference>
<evidence type="ECO:0000256" key="2">
    <source>
        <dbReference type="ARBA" id="ARBA00023002"/>
    </source>
</evidence>
<evidence type="ECO:0000313" key="3">
    <source>
        <dbReference type="EMBL" id="MDD7968637.1"/>
    </source>
</evidence>
<dbReference type="PANTHER" id="PTHR42760:SF133">
    <property type="entry name" value="3-OXOACYL-[ACYL-CARRIER-PROTEIN] REDUCTASE"/>
    <property type="match status" value="1"/>
</dbReference>
<protein>
    <submittedName>
        <fullName evidence="3">SDR family oxidoreductase</fullName>
    </submittedName>
</protein>
<evidence type="ECO:0000313" key="4">
    <source>
        <dbReference type="Proteomes" id="UP001300763"/>
    </source>
</evidence>
<dbReference type="CDD" id="cd05233">
    <property type="entry name" value="SDR_c"/>
    <property type="match status" value="1"/>
</dbReference>
<evidence type="ECO:0000256" key="1">
    <source>
        <dbReference type="ARBA" id="ARBA00006484"/>
    </source>
</evidence>